<dbReference type="InterPro" id="IPR036942">
    <property type="entry name" value="Beta-barrel_TonB_sf"/>
</dbReference>
<evidence type="ECO:0000256" key="6">
    <source>
        <dbReference type="ARBA" id="ARBA00023237"/>
    </source>
</evidence>
<dbReference type="PROSITE" id="PS52016">
    <property type="entry name" value="TONB_DEPENDENT_REC_3"/>
    <property type="match status" value="1"/>
</dbReference>
<dbReference type="Pfam" id="PF13715">
    <property type="entry name" value="CarbopepD_reg_2"/>
    <property type="match status" value="1"/>
</dbReference>
<dbReference type="InterPro" id="IPR012910">
    <property type="entry name" value="Plug_dom"/>
</dbReference>
<dbReference type="InterPro" id="IPR008969">
    <property type="entry name" value="CarboxyPept-like_regulatory"/>
</dbReference>
<reference evidence="10" key="1">
    <citation type="submission" date="2016-10" db="EMBL/GenBank/DDBJ databases">
        <authorList>
            <person name="Varghese N."/>
            <person name="Submissions S."/>
        </authorList>
    </citation>
    <scope>NUCLEOTIDE SEQUENCE [LARGE SCALE GENOMIC DNA]</scope>
    <source>
        <strain evidence="10">CGMCC 1.2747</strain>
    </source>
</reference>
<evidence type="ECO:0000259" key="8">
    <source>
        <dbReference type="Pfam" id="PF07715"/>
    </source>
</evidence>
<gene>
    <name evidence="9" type="ORF">SAMN04488062_1147</name>
</gene>
<proteinExistence type="inferred from homology"/>
<dbReference type="Proteomes" id="UP000199274">
    <property type="component" value="Unassembled WGS sequence"/>
</dbReference>
<dbReference type="EMBL" id="FNDB01000014">
    <property type="protein sequence ID" value="SDH76544.1"/>
    <property type="molecule type" value="Genomic_DNA"/>
</dbReference>
<dbReference type="Pfam" id="PF07715">
    <property type="entry name" value="Plug"/>
    <property type="match status" value="1"/>
</dbReference>
<evidence type="ECO:0000256" key="5">
    <source>
        <dbReference type="ARBA" id="ARBA00023136"/>
    </source>
</evidence>
<name>A0A1G8F347_9FLAO</name>
<evidence type="ECO:0000256" key="7">
    <source>
        <dbReference type="PROSITE-ProRule" id="PRU01360"/>
    </source>
</evidence>
<dbReference type="RefSeq" id="WP_091258141.1">
    <property type="nucleotide sequence ID" value="NZ_FNDB01000014.1"/>
</dbReference>
<dbReference type="InterPro" id="IPR037066">
    <property type="entry name" value="Plug_dom_sf"/>
</dbReference>
<evidence type="ECO:0000313" key="10">
    <source>
        <dbReference type="Proteomes" id="UP000199274"/>
    </source>
</evidence>
<keyword evidence="3 7" id="KW-1134">Transmembrane beta strand</keyword>
<dbReference type="InterPro" id="IPR023996">
    <property type="entry name" value="TonB-dep_OMP_SusC/RagA"/>
</dbReference>
<dbReference type="NCBIfam" id="TIGR04056">
    <property type="entry name" value="OMP_RagA_SusC"/>
    <property type="match status" value="1"/>
</dbReference>
<comment type="similarity">
    <text evidence="7">Belongs to the TonB-dependent receptor family.</text>
</comment>
<dbReference type="InterPro" id="IPR023997">
    <property type="entry name" value="TonB-dep_OMP_SusC/RagA_CS"/>
</dbReference>
<feature type="domain" description="TonB-dependent receptor plug" evidence="8">
    <location>
        <begin position="111"/>
        <end position="216"/>
    </location>
</feature>
<dbReference type="Gene3D" id="2.170.130.10">
    <property type="entry name" value="TonB-dependent receptor, plug domain"/>
    <property type="match status" value="1"/>
</dbReference>
<dbReference type="Gene3D" id="2.40.170.20">
    <property type="entry name" value="TonB-dependent receptor, beta-barrel domain"/>
    <property type="match status" value="1"/>
</dbReference>
<evidence type="ECO:0000256" key="2">
    <source>
        <dbReference type="ARBA" id="ARBA00022448"/>
    </source>
</evidence>
<dbReference type="SUPFAM" id="SSF56935">
    <property type="entry name" value="Porins"/>
    <property type="match status" value="1"/>
</dbReference>
<evidence type="ECO:0000313" key="9">
    <source>
        <dbReference type="EMBL" id="SDH76544.1"/>
    </source>
</evidence>
<keyword evidence="10" id="KW-1185">Reference proteome</keyword>
<organism evidence="9 10">
    <name type="scientific">Flavobacterium omnivorum</name>
    <dbReference type="NCBI Taxonomy" id="178355"/>
    <lineage>
        <taxon>Bacteria</taxon>
        <taxon>Pseudomonadati</taxon>
        <taxon>Bacteroidota</taxon>
        <taxon>Flavobacteriia</taxon>
        <taxon>Flavobacteriales</taxon>
        <taxon>Flavobacteriaceae</taxon>
        <taxon>Flavobacterium</taxon>
    </lineage>
</organism>
<dbReference type="GO" id="GO:0009279">
    <property type="term" value="C:cell outer membrane"/>
    <property type="evidence" value="ECO:0007669"/>
    <property type="project" value="UniProtKB-SubCell"/>
</dbReference>
<dbReference type="NCBIfam" id="TIGR04057">
    <property type="entry name" value="SusC_RagA_signa"/>
    <property type="match status" value="1"/>
</dbReference>
<dbReference type="OrthoDB" id="9768177at2"/>
<keyword evidence="5 7" id="KW-0472">Membrane</keyword>
<dbReference type="AlphaFoldDB" id="A0A1G8F347"/>
<keyword evidence="6 7" id="KW-0998">Cell outer membrane</keyword>
<comment type="subcellular location">
    <subcellularLocation>
        <location evidence="1 7">Cell outer membrane</location>
        <topology evidence="1 7">Multi-pass membrane protein</topology>
    </subcellularLocation>
</comment>
<evidence type="ECO:0000256" key="3">
    <source>
        <dbReference type="ARBA" id="ARBA00022452"/>
    </source>
</evidence>
<sequence length="993" mass="109154">MRNIIFSFLALLLLPAYMSGQVIKGKVVDKEGLGIPGAIIIATESKTSADTDFDGNFNINAKIGEVLKISMLGFEAISVTATDGVMNIILSDSKDTELKEVVIIGYGTRKKSDNTGSISQLSATDITKTKVLNATQAIQGKAAGVQVIGTDVPGSSPSLIIRGIGTYGADRTPLYVVDGIPTKNINNLNSNDIASFDILKDASSLAIYGNQAANGVVIITTKKGKGDKTTVEYDGFYGVRTPLKTVKMAGSNRFAYYSDVAEQNTRFSTDQRYNTNWFDEITRLGMYSSNNLSISGASDKISYLFSLNYYDEKGVLDGLDFNRFTFRNNNDYKISDKLKITQTLSGSISKSTPKPLSAFTSAYKQSPLVPVRYDNGRWGMPIIGADGQASTTGSLFNNVGNPVAQLNYFTEEQKNLLLQGSIGLEYKIFEELKFTSRVGVEYNTFKRFSYTPTRELWLAADPSRDVANYSASEPINELVTGRSDYFNWNFDNFLTYNKKFADIHDVEVTLGMSAQEFGSREELEVRGRNVPENSNYWSLNQSTAPSNNLVTRHVIGNQRNLIGYFARFQYTLMEKYLFTGTVRRDGSSQFGSDNKWGNFPSFGLGWVLSKENFLAESETINFLKLRGGWGRLGNQNVPINQQTFSSGAGLGYDFGGSLYSGTTIGAFIDPTLGWEITDETSIGLDFKALENKLSGSFDWYDKNTSNVILNVTPPLTVGTGATPAHAGEISNTGYEVSLRWDDNINDDLKYWIGANYSNNKNEVSKVYNPLAIRQNGGSINNGQFTKRLEVGEPLGSFYLFEVAGYDANGNFTYFDKDGGITSNPVETDRKFFGSSLPTYYYGMNLGFEYKNIDFSVDGYGVGGNKVYNGKKAQRFGNENIEASIATDFWTSSNTIAGNPAPFNSVPLSSDYYLESGAFLRVNNITLGYTLPKITNSVSAVRIYASAINPFISQKFTGYSPELNNDGDPMGLQGIELDAYPTLSSFIIGANVKF</sequence>
<keyword evidence="2 7" id="KW-0813">Transport</keyword>
<evidence type="ECO:0000256" key="4">
    <source>
        <dbReference type="ARBA" id="ARBA00022692"/>
    </source>
</evidence>
<evidence type="ECO:0000256" key="1">
    <source>
        <dbReference type="ARBA" id="ARBA00004571"/>
    </source>
</evidence>
<accession>A0A1G8F347</accession>
<dbReference type="STRING" id="178355.SAMN04488062_1147"/>
<dbReference type="InterPro" id="IPR039426">
    <property type="entry name" value="TonB-dep_rcpt-like"/>
</dbReference>
<dbReference type="SUPFAM" id="SSF49464">
    <property type="entry name" value="Carboxypeptidase regulatory domain-like"/>
    <property type="match status" value="1"/>
</dbReference>
<protein>
    <submittedName>
        <fullName evidence="9">TonB-linked outer membrane protein, SusC/RagA family</fullName>
    </submittedName>
</protein>
<keyword evidence="4 7" id="KW-0812">Transmembrane</keyword>